<evidence type="ECO:0000259" key="8">
    <source>
        <dbReference type="PROSITE" id="PS51787"/>
    </source>
</evidence>
<dbReference type="SMART" id="SM00184">
    <property type="entry name" value="RING"/>
    <property type="match status" value="1"/>
</dbReference>
<keyword evidence="6" id="KW-0472">Membrane</keyword>
<name>A0A165S0C7_9AGAM</name>
<evidence type="ECO:0000256" key="2">
    <source>
        <dbReference type="ARBA" id="ARBA00022771"/>
    </source>
</evidence>
<dbReference type="PROSITE" id="PS50089">
    <property type="entry name" value="ZF_RING_2"/>
    <property type="match status" value="1"/>
</dbReference>
<feature type="compositionally biased region" description="Basic and acidic residues" evidence="5">
    <location>
        <begin position="1"/>
        <end position="11"/>
    </location>
</feature>
<dbReference type="InterPro" id="IPR046336">
    <property type="entry name" value="Lon_prtase_N_sf"/>
</dbReference>
<evidence type="ECO:0000256" key="1">
    <source>
        <dbReference type="ARBA" id="ARBA00022723"/>
    </source>
</evidence>
<evidence type="ECO:0000259" key="7">
    <source>
        <dbReference type="PROSITE" id="PS50089"/>
    </source>
</evidence>
<keyword evidence="2 4" id="KW-0863">Zinc-finger</keyword>
<evidence type="ECO:0000256" key="6">
    <source>
        <dbReference type="SAM" id="Phobius"/>
    </source>
</evidence>
<feature type="region of interest" description="Disordered" evidence="5">
    <location>
        <begin position="251"/>
        <end position="337"/>
    </location>
</feature>
<dbReference type="PANTHER" id="PTHR23327">
    <property type="entry name" value="RING FINGER PROTEIN 127"/>
    <property type="match status" value="1"/>
</dbReference>
<dbReference type="InterPro" id="IPR015947">
    <property type="entry name" value="PUA-like_sf"/>
</dbReference>
<feature type="region of interest" description="Disordered" evidence="5">
    <location>
        <begin position="563"/>
        <end position="590"/>
    </location>
</feature>
<evidence type="ECO:0000313" key="10">
    <source>
        <dbReference type="Proteomes" id="UP000076761"/>
    </source>
</evidence>
<reference evidence="9 10" key="1">
    <citation type="journal article" date="2016" name="Mol. Biol. Evol.">
        <title>Comparative Genomics of Early-Diverging Mushroom-Forming Fungi Provides Insights into the Origins of Lignocellulose Decay Capabilities.</title>
        <authorList>
            <person name="Nagy L.G."/>
            <person name="Riley R."/>
            <person name="Tritt A."/>
            <person name="Adam C."/>
            <person name="Daum C."/>
            <person name="Floudas D."/>
            <person name="Sun H."/>
            <person name="Yadav J.S."/>
            <person name="Pangilinan J."/>
            <person name="Larsson K.H."/>
            <person name="Matsuura K."/>
            <person name="Barry K."/>
            <person name="Labutti K."/>
            <person name="Kuo R."/>
            <person name="Ohm R.A."/>
            <person name="Bhattacharya S.S."/>
            <person name="Shirouzu T."/>
            <person name="Yoshinaga Y."/>
            <person name="Martin F.M."/>
            <person name="Grigoriev I.V."/>
            <person name="Hibbett D.S."/>
        </authorList>
    </citation>
    <scope>NUCLEOTIDE SEQUENCE [LARGE SCALE GENOMIC DNA]</scope>
    <source>
        <strain evidence="9 10">HHB14362 ss-1</strain>
    </source>
</reference>
<dbReference type="InterPro" id="IPR001841">
    <property type="entry name" value="Znf_RING"/>
</dbReference>
<dbReference type="Pfam" id="PF02190">
    <property type="entry name" value="LON_substr_bdg"/>
    <property type="match status" value="1"/>
</dbReference>
<dbReference type="InterPro" id="IPR013083">
    <property type="entry name" value="Znf_RING/FYVE/PHD"/>
</dbReference>
<dbReference type="PROSITE" id="PS00518">
    <property type="entry name" value="ZF_RING_1"/>
    <property type="match status" value="1"/>
</dbReference>
<keyword evidence="1" id="KW-0479">Metal-binding</keyword>
<sequence length="750" mass="83438">MPDKGKARANEQEYLVASDARDSHRHPHAPADAAPRDGGGPSVSGTVTAADGDGEGKTADGSDGHDSEGAIRRAADLPVDAQTARARSRPRSPSPTNSPILNPPISNNVLDIAPRLLMPHHLKPLLFCQCCDPPALFDAPTTLHCGHTVCSSHVRSDSPAASSPLASSSSTPLSVFPACPLPSCSRSPDSQSTPAFSIPSSSRVVYRPAPSPTSLPTNDVVKVQDPKVDIVVSKVIGVLTRMDRLDKEDDTFVRTREEDECSDNEDSSGEMADRHPRPTRSPTPRAQDSANARRERSRSSSPPSPSRPPRKRRRRLHDLDSQAEQRSNVPRLPSPSREIGSLSARLEKELMAELTCEICYMLLYQPITTPCQHTFCVKCLHRSLDHSNACPLCRQDLPPFHYFQDHPYNQVLLAIILKAFPEAYAERGRTIEEEEKAARLDTPLFVCQLSFPGMPTLLHIFEPRYRLMLRRCLSSTPLFGMIMPPRSSASGSQTEYGTMLEIRSVQMLPDGRSMVETWGVWRFRILERAIVDGYLVGRIERIDDFPEELDGVDNIDLDNYSGTSLSSRSAPLPPPTTVLRSSSPPRPPSTNEELMAVCHGFLDQLRHGTAPWVVQRLSNTYGPMPTTASEFSFWMALVLPIDEHEKAKLLPIRSPRLRLRLVVHWIEQLNSNWYAGPFRISFISFFMFVNNPLYFLIGQSIRLHSCLFSLLQFSPSLCPFTSWRWLFVVLPIVIILLGCFVYDGGGFLLL</sequence>
<evidence type="ECO:0000256" key="3">
    <source>
        <dbReference type="ARBA" id="ARBA00022833"/>
    </source>
</evidence>
<dbReference type="InParanoid" id="A0A165S0C7"/>
<dbReference type="Pfam" id="PF13923">
    <property type="entry name" value="zf-C3HC4_2"/>
    <property type="match status" value="1"/>
</dbReference>
<organism evidence="9 10">
    <name type="scientific">Neolentinus lepideus HHB14362 ss-1</name>
    <dbReference type="NCBI Taxonomy" id="1314782"/>
    <lineage>
        <taxon>Eukaryota</taxon>
        <taxon>Fungi</taxon>
        <taxon>Dikarya</taxon>
        <taxon>Basidiomycota</taxon>
        <taxon>Agaricomycotina</taxon>
        <taxon>Agaricomycetes</taxon>
        <taxon>Gloeophyllales</taxon>
        <taxon>Gloeophyllaceae</taxon>
        <taxon>Neolentinus</taxon>
    </lineage>
</organism>
<keyword evidence="6" id="KW-0812">Transmembrane</keyword>
<evidence type="ECO:0008006" key="11">
    <source>
        <dbReference type="Google" id="ProtNLM"/>
    </source>
</evidence>
<dbReference type="EMBL" id="KV425577">
    <property type="protein sequence ID" value="KZT24500.1"/>
    <property type="molecule type" value="Genomic_DNA"/>
</dbReference>
<dbReference type="SUPFAM" id="SSF88697">
    <property type="entry name" value="PUA domain-like"/>
    <property type="match status" value="1"/>
</dbReference>
<dbReference type="InterPro" id="IPR017907">
    <property type="entry name" value="Znf_RING_CS"/>
</dbReference>
<dbReference type="SMART" id="SM00464">
    <property type="entry name" value="LON"/>
    <property type="match status" value="1"/>
</dbReference>
<dbReference type="STRING" id="1314782.A0A165S0C7"/>
<gene>
    <name evidence="9" type="ORF">NEOLEDRAFT_1134878</name>
</gene>
<feature type="compositionally biased region" description="Acidic residues" evidence="5">
    <location>
        <begin position="258"/>
        <end position="268"/>
    </location>
</feature>
<dbReference type="PANTHER" id="PTHR23327:SF42">
    <property type="entry name" value="LON PEPTIDASE N-TERMINAL DOMAIN AND RING FINGER PROTEIN C14F5.10C"/>
    <property type="match status" value="1"/>
</dbReference>
<dbReference type="PROSITE" id="PS51787">
    <property type="entry name" value="LON_N"/>
    <property type="match status" value="1"/>
</dbReference>
<dbReference type="InterPro" id="IPR003111">
    <property type="entry name" value="Lon_prtase_N"/>
</dbReference>
<dbReference type="GO" id="GO:0008270">
    <property type="term" value="F:zinc ion binding"/>
    <property type="evidence" value="ECO:0007669"/>
    <property type="project" value="UniProtKB-KW"/>
</dbReference>
<feature type="compositionally biased region" description="Low complexity" evidence="5">
    <location>
        <begin position="94"/>
        <end position="105"/>
    </location>
</feature>
<feature type="compositionally biased region" description="Polar residues" evidence="5">
    <location>
        <begin position="184"/>
        <end position="203"/>
    </location>
</feature>
<evidence type="ECO:0000256" key="5">
    <source>
        <dbReference type="SAM" id="MobiDB-lite"/>
    </source>
</evidence>
<accession>A0A165S0C7</accession>
<evidence type="ECO:0000313" key="9">
    <source>
        <dbReference type="EMBL" id="KZT24500.1"/>
    </source>
</evidence>
<dbReference type="SUPFAM" id="SSF57850">
    <property type="entry name" value="RING/U-box"/>
    <property type="match status" value="1"/>
</dbReference>
<dbReference type="AlphaFoldDB" id="A0A165S0C7"/>
<feature type="region of interest" description="Disordered" evidence="5">
    <location>
        <begin position="184"/>
        <end position="219"/>
    </location>
</feature>
<feature type="compositionally biased region" description="Basic and acidic residues" evidence="5">
    <location>
        <begin position="54"/>
        <end position="75"/>
    </location>
</feature>
<dbReference type="Gene3D" id="3.30.40.10">
    <property type="entry name" value="Zinc/RING finger domain, C3HC4 (zinc finger)"/>
    <property type="match status" value="1"/>
</dbReference>
<evidence type="ECO:0000256" key="4">
    <source>
        <dbReference type="PROSITE-ProRule" id="PRU00175"/>
    </source>
</evidence>
<dbReference type="GO" id="GO:0061630">
    <property type="term" value="F:ubiquitin protein ligase activity"/>
    <property type="evidence" value="ECO:0007669"/>
    <property type="project" value="TreeGrafter"/>
</dbReference>
<keyword evidence="6" id="KW-1133">Transmembrane helix</keyword>
<dbReference type="OrthoDB" id="264917at2759"/>
<feature type="transmembrane region" description="Helical" evidence="6">
    <location>
        <begin position="725"/>
        <end position="749"/>
    </location>
</feature>
<dbReference type="Proteomes" id="UP000076761">
    <property type="component" value="Unassembled WGS sequence"/>
</dbReference>
<proteinExistence type="predicted"/>
<dbReference type="CDD" id="cd16514">
    <property type="entry name" value="RING-HC_LONFs_rpt2"/>
    <property type="match status" value="1"/>
</dbReference>
<keyword evidence="10" id="KW-1185">Reference proteome</keyword>
<dbReference type="Gene3D" id="1.20.58.1480">
    <property type="match status" value="1"/>
</dbReference>
<feature type="domain" description="RING-type" evidence="7">
    <location>
        <begin position="356"/>
        <end position="394"/>
    </location>
</feature>
<feature type="domain" description="Lon N-terminal" evidence="8">
    <location>
        <begin position="433"/>
        <end position="670"/>
    </location>
</feature>
<keyword evidence="3" id="KW-0862">Zinc</keyword>
<feature type="region of interest" description="Disordered" evidence="5">
    <location>
        <begin position="1"/>
        <end position="105"/>
    </location>
</feature>
<protein>
    <recommendedName>
        <fullName evidence="11">LON-domain-containing protein</fullName>
    </recommendedName>
</protein>
<dbReference type="Gene3D" id="2.30.130.40">
    <property type="entry name" value="LON domain-like"/>
    <property type="match status" value="1"/>
</dbReference>